<dbReference type="Proteomes" id="UP001374584">
    <property type="component" value="Unassembled WGS sequence"/>
</dbReference>
<feature type="region of interest" description="Disordered" evidence="2">
    <location>
        <begin position="1"/>
        <end position="20"/>
    </location>
</feature>
<evidence type="ECO:0000313" key="4">
    <source>
        <dbReference type="EMBL" id="KAK7367965.1"/>
    </source>
</evidence>
<dbReference type="GO" id="GO:0008017">
    <property type="term" value="F:microtubule binding"/>
    <property type="evidence" value="ECO:0007669"/>
    <property type="project" value="InterPro"/>
</dbReference>
<sequence>MSSRRHSLGGPPPHTATESVQNLRQRVITCLNKLSDRDTLPGAVAELESIARTLSHDSFSSFLSCIHNTDSSSKSPVRKQCVHLLNILSCFHGEALSSFLPKMLATVLRRLRDTDSAVRSACVDAVAAMSSRITRLPFAAAFLRPLMDALVQEQEANTQIGAALCLAAAVEAAPDPDTEALRRSALPRLAKLVKSDVCRARAALLVLIGSVITVGGASSRGAMSWLVPCLVEFLGNEDWTVRKAAAEALAKVASVERDLASQHKVVCLDSLQNRRFDKIKVVRETMNRALETWREVAEDTPALIKSECDSVSGTDDDRGQPATKSSPSVSSKSFKTVSANRSPPSGVSFMSSMKGEIFSKSNEKNSRMRTLHQNDYEKSSVDKPESLLSRSSHPNMSREDAVKRCNFENSSSTPYQNGLNSRTEIKRVLFSKMSDEKVKRFSGSKSRVVPYYGDGLDGDGLDGDGLEGDGLDANVVDNSANDVCDNPQDVEDFSLIREQLIQIENQQSNLLDVLQRFIGSSQSGMNSLESRVHGLEMALDEISYDLAVSSGRFSYTDVTDDTCCKLPGTDFLSSKFWKKTEGRNVTSKFSLGNIASTNGVHNAITNKDGDKEILTANNSRLQHGKGGYFVNQLAEVQSNFKGLHTYKISKNRVQDSMTAQTGNASRYDGIHPATEARRNLNVRSSV</sequence>
<dbReference type="InterPro" id="IPR033337">
    <property type="entry name" value="TORTIFOLIA1/SINE1-2"/>
</dbReference>
<dbReference type="AlphaFoldDB" id="A0AAN9N798"/>
<feature type="compositionally biased region" description="Low complexity" evidence="2">
    <location>
        <begin position="321"/>
        <end position="339"/>
    </location>
</feature>
<dbReference type="SUPFAM" id="SSF48371">
    <property type="entry name" value="ARM repeat"/>
    <property type="match status" value="1"/>
</dbReference>
<feature type="region of interest" description="Disordered" evidence="2">
    <location>
        <begin position="304"/>
        <end position="400"/>
    </location>
</feature>
<evidence type="ECO:0000313" key="5">
    <source>
        <dbReference type="Proteomes" id="UP001374584"/>
    </source>
</evidence>
<dbReference type="InterPro" id="IPR021133">
    <property type="entry name" value="HEAT_type_2"/>
</dbReference>
<dbReference type="FunFam" id="1.25.10.10:FF:000549">
    <property type="entry name" value="ARM repeat superfamily protein"/>
    <property type="match status" value="1"/>
</dbReference>
<proteinExistence type="predicted"/>
<dbReference type="PANTHER" id="PTHR31355">
    <property type="entry name" value="MICROTUBULE-ASSOCIATED PROTEIN TORTIFOLIA1"/>
    <property type="match status" value="1"/>
</dbReference>
<feature type="compositionally biased region" description="Polar residues" evidence="2">
    <location>
        <begin position="340"/>
        <end position="351"/>
    </location>
</feature>
<dbReference type="InterPro" id="IPR057600">
    <property type="entry name" value="TORTIFOLIA1/SINE1-2_N"/>
</dbReference>
<dbReference type="PANTHER" id="PTHR31355:SF32">
    <property type="entry name" value="TORTIFOLIA1-LIKE PROTEIN 4"/>
    <property type="match status" value="1"/>
</dbReference>
<evidence type="ECO:0000259" key="3">
    <source>
        <dbReference type="Pfam" id="PF24714"/>
    </source>
</evidence>
<feature type="compositionally biased region" description="Basic and acidic residues" evidence="2">
    <location>
        <begin position="361"/>
        <end position="385"/>
    </location>
</feature>
<dbReference type="PROSITE" id="PS50077">
    <property type="entry name" value="HEAT_REPEAT"/>
    <property type="match status" value="1"/>
</dbReference>
<evidence type="ECO:0000256" key="1">
    <source>
        <dbReference type="PROSITE-ProRule" id="PRU00103"/>
    </source>
</evidence>
<accession>A0AAN9N798</accession>
<gene>
    <name evidence="4" type="ORF">VNO80_09985</name>
</gene>
<feature type="domain" description="TORTIFOLIA1/SINE1-2 N-terminal" evidence="3">
    <location>
        <begin position="22"/>
        <end position="295"/>
    </location>
</feature>
<feature type="repeat" description="HEAT" evidence="1">
    <location>
        <begin position="226"/>
        <end position="264"/>
    </location>
</feature>
<dbReference type="InterPro" id="IPR011989">
    <property type="entry name" value="ARM-like"/>
</dbReference>
<protein>
    <recommendedName>
        <fullName evidence="3">TORTIFOLIA1/SINE1-2 N-terminal domain-containing protein</fullName>
    </recommendedName>
</protein>
<dbReference type="GO" id="GO:0005874">
    <property type="term" value="C:microtubule"/>
    <property type="evidence" value="ECO:0007669"/>
    <property type="project" value="InterPro"/>
</dbReference>
<dbReference type="Pfam" id="PF24714">
    <property type="entry name" value="TOR1L1_N"/>
    <property type="match status" value="1"/>
</dbReference>
<name>A0AAN9N798_PHACN</name>
<organism evidence="4 5">
    <name type="scientific">Phaseolus coccineus</name>
    <name type="common">Scarlet runner bean</name>
    <name type="synonym">Phaseolus multiflorus</name>
    <dbReference type="NCBI Taxonomy" id="3886"/>
    <lineage>
        <taxon>Eukaryota</taxon>
        <taxon>Viridiplantae</taxon>
        <taxon>Streptophyta</taxon>
        <taxon>Embryophyta</taxon>
        <taxon>Tracheophyta</taxon>
        <taxon>Spermatophyta</taxon>
        <taxon>Magnoliopsida</taxon>
        <taxon>eudicotyledons</taxon>
        <taxon>Gunneridae</taxon>
        <taxon>Pentapetalae</taxon>
        <taxon>rosids</taxon>
        <taxon>fabids</taxon>
        <taxon>Fabales</taxon>
        <taxon>Fabaceae</taxon>
        <taxon>Papilionoideae</taxon>
        <taxon>50 kb inversion clade</taxon>
        <taxon>NPAAA clade</taxon>
        <taxon>indigoferoid/millettioid clade</taxon>
        <taxon>Phaseoleae</taxon>
        <taxon>Phaseolus</taxon>
    </lineage>
</organism>
<reference evidence="4 5" key="1">
    <citation type="submission" date="2024-01" db="EMBL/GenBank/DDBJ databases">
        <title>The genomes of 5 underutilized Papilionoideae crops provide insights into root nodulation and disease resistanc.</title>
        <authorList>
            <person name="Jiang F."/>
        </authorList>
    </citation>
    <scope>NUCLEOTIDE SEQUENCE [LARGE SCALE GENOMIC DNA]</scope>
    <source>
        <strain evidence="4">JINMINGXINNONG_FW02</strain>
        <tissue evidence="4">Leaves</tissue>
    </source>
</reference>
<keyword evidence="5" id="KW-1185">Reference proteome</keyword>
<dbReference type="Gene3D" id="1.25.10.10">
    <property type="entry name" value="Leucine-rich Repeat Variant"/>
    <property type="match status" value="1"/>
</dbReference>
<dbReference type="InterPro" id="IPR016024">
    <property type="entry name" value="ARM-type_fold"/>
</dbReference>
<comment type="caution">
    <text evidence="4">The sequence shown here is derived from an EMBL/GenBank/DDBJ whole genome shotgun (WGS) entry which is preliminary data.</text>
</comment>
<evidence type="ECO:0000256" key="2">
    <source>
        <dbReference type="SAM" id="MobiDB-lite"/>
    </source>
</evidence>
<dbReference type="EMBL" id="JAYMYR010000004">
    <property type="protein sequence ID" value="KAK7367965.1"/>
    <property type="molecule type" value="Genomic_DNA"/>
</dbReference>